<accession>A0A7E4VP96</accession>
<proteinExistence type="predicted"/>
<evidence type="ECO:0000313" key="2">
    <source>
        <dbReference type="WBParaSite" id="Pan_g23629.t1"/>
    </source>
</evidence>
<dbReference type="WBParaSite" id="Pan_g23629.t1">
    <property type="protein sequence ID" value="Pan_g23629.t1"/>
    <property type="gene ID" value="Pan_g23629"/>
</dbReference>
<keyword evidence="1" id="KW-1185">Reference proteome</keyword>
<evidence type="ECO:0000313" key="1">
    <source>
        <dbReference type="Proteomes" id="UP000492821"/>
    </source>
</evidence>
<organism evidence="1 2">
    <name type="scientific">Panagrellus redivivus</name>
    <name type="common">Microworm</name>
    <dbReference type="NCBI Taxonomy" id="6233"/>
    <lineage>
        <taxon>Eukaryota</taxon>
        <taxon>Metazoa</taxon>
        <taxon>Ecdysozoa</taxon>
        <taxon>Nematoda</taxon>
        <taxon>Chromadorea</taxon>
        <taxon>Rhabditida</taxon>
        <taxon>Tylenchina</taxon>
        <taxon>Panagrolaimomorpha</taxon>
        <taxon>Panagrolaimoidea</taxon>
        <taxon>Panagrolaimidae</taxon>
        <taxon>Panagrellus</taxon>
    </lineage>
</organism>
<name>A0A7E4VP96_PANRE</name>
<protein>
    <submittedName>
        <fullName evidence="2">Uncharacterized protein</fullName>
    </submittedName>
</protein>
<reference evidence="1" key="1">
    <citation type="journal article" date="2013" name="Genetics">
        <title>The draft genome and transcriptome of Panagrellus redivivus are shaped by the harsh demands of a free-living lifestyle.</title>
        <authorList>
            <person name="Srinivasan J."/>
            <person name="Dillman A.R."/>
            <person name="Macchietto M.G."/>
            <person name="Heikkinen L."/>
            <person name="Lakso M."/>
            <person name="Fracchia K.M."/>
            <person name="Antoshechkin I."/>
            <person name="Mortazavi A."/>
            <person name="Wong G."/>
            <person name="Sternberg P.W."/>
        </authorList>
    </citation>
    <scope>NUCLEOTIDE SEQUENCE [LARGE SCALE GENOMIC DNA]</scope>
    <source>
        <strain evidence="1">MT8872</strain>
    </source>
</reference>
<dbReference type="Proteomes" id="UP000492821">
    <property type="component" value="Unassembled WGS sequence"/>
</dbReference>
<sequence>MVLKMSPGLNDGNTDLCQRTLADAILPKRKEHSTIILINGGRPPPSLAPETLIEKKVEAPASASLSFMETHPPSVARELQIKEASLKVDRVQFLSSRQRLSSFPWFRPFLKVVRFDPSMYDGGGVVGQEGRRGGHLSQRRLSQVNLKVILTSERKIESSTFGALVLLFSSN</sequence>
<reference evidence="2" key="2">
    <citation type="submission" date="2020-10" db="UniProtKB">
        <authorList>
            <consortium name="WormBaseParasite"/>
        </authorList>
    </citation>
    <scope>IDENTIFICATION</scope>
</reference>
<dbReference type="AlphaFoldDB" id="A0A7E4VP96"/>